<dbReference type="GO" id="GO:0055052">
    <property type="term" value="C:ATP-binding cassette (ABC) transporter complex, substrate-binding subunit-containing"/>
    <property type="evidence" value="ECO:0007669"/>
    <property type="project" value="TreeGrafter"/>
</dbReference>
<evidence type="ECO:0000313" key="5">
    <source>
        <dbReference type="EMBL" id="HFK23185.1"/>
    </source>
</evidence>
<dbReference type="InterPro" id="IPR012340">
    <property type="entry name" value="NA-bd_OB-fold"/>
</dbReference>
<dbReference type="Pfam" id="PF00005">
    <property type="entry name" value="ABC_tran"/>
    <property type="match status" value="1"/>
</dbReference>
<name>A0A7C3N870_UNCW3</name>
<dbReference type="GO" id="GO:0005524">
    <property type="term" value="F:ATP binding"/>
    <property type="evidence" value="ECO:0007669"/>
    <property type="project" value="UniProtKB-KW"/>
</dbReference>
<protein>
    <submittedName>
        <fullName evidence="5">sn-glycerol-3-phosphate ABC transporter ATP-binding protein UgpC</fullName>
    </submittedName>
</protein>
<dbReference type="EMBL" id="DSTT01000001">
    <property type="protein sequence ID" value="HFK23185.1"/>
    <property type="molecule type" value="Genomic_DNA"/>
</dbReference>
<dbReference type="Gene3D" id="3.40.50.300">
    <property type="entry name" value="P-loop containing nucleotide triphosphate hydrolases"/>
    <property type="match status" value="1"/>
</dbReference>
<dbReference type="PANTHER" id="PTHR43875">
    <property type="entry name" value="MALTODEXTRIN IMPORT ATP-BINDING PROTEIN MSMX"/>
    <property type="match status" value="1"/>
</dbReference>
<organism evidence="5">
    <name type="scientific">candidate division WOR-3 bacterium</name>
    <dbReference type="NCBI Taxonomy" id="2052148"/>
    <lineage>
        <taxon>Bacteria</taxon>
        <taxon>Bacteria division WOR-3</taxon>
    </lineage>
</organism>
<dbReference type="SUPFAM" id="SSF50331">
    <property type="entry name" value="MOP-like"/>
    <property type="match status" value="1"/>
</dbReference>
<dbReference type="Pfam" id="PF08402">
    <property type="entry name" value="TOBE_2"/>
    <property type="match status" value="1"/>
</dbReference>
<evidence type="ECO:0000256" key="1">
    <source>
        <dbReference type="ARBA" id="ARBA00022448"/>
    </source>
</evidence>
<dbReference type="InterPro" id="IPR008995">
    <property type="entry name" value="Mo/tungstate-bd_C_term_dom"/>
</dbReference>
<dbReference type="Gene3D" id="2.40.50.100">
    <property type="match status" value="1"/>
</dbReference>
<dbReference type="FunFam" id="3.40.50.300:FF:000042">
    <property type="entry name" value="Maltose/maltodextrin ABC transporter, ATP-binding protein"/>
    <property type="match status" value="1"/>
</dbReference>
<keyword evidence="2" id="KW-0547">Nucleotide-binding</keyword>
<keyword evidence="1" id="KW-0813">Transport</keyword>
<dbReference type="CDD" id="cd03301">
    <property type="entry name" value="ABC_MalK_N"/>
    <property type="match status" value="1"/>
</dbReference>
<dbReference type="Gene3D" id="2.40.50.140">
    <property type="entry name" value="Nucleic acid-binding proteins"/>
    <property type="match status" value="1"/>
</dbReference>
<dbReference type="PANTHER" id="PTHR43875:SF1">
    <property type="entry name" value="OSMOPROTECTIVE COMPOUNDS UPTAKE ATP-BINDING PROTEIN GGTA"/>
    <property type="match status" value="1"/>
</dbReference>
<dbReference type="InterPro" id="IPR015855">
    <property type="entry name" value="ABC_transpr_MalK-like"/>
</dbReference>
<evidence type="ECO:0000256" key="3">
    <source>
        <dbReference type="ARBA" id="ARBA00022840"/>
    </source>
</evidence>
<dbReference type="PROSITE" id="PS00211">
    <property type="entry name" value="ABC_TRANSPORTER_1"/>
    <property type="match status" value="1"/>
</dbReference>
<evidence type="ECO:0000259" key="4">
    <source>
        <dbReference type="PROSITE" id="PS50893"/>
    </source>
</evidence>
<feature type="domain" description="ABC transporter" evidence="4">
    <location>
        <begin position="4"/>
        <end position="235"/>
    </location>
</feature>
<sequence>MADVILKNVTKVFPNGFVALKGINLEIEDKEFVVFVGPSGCGKTTLLRCIAGLEQVTDGEIIIDRQVVNFIHPKDRDVAMVFQNYALYPHMSVYDNVAFGLRTRGFLKEEIDRRVKEALEILGIEKYAKSKPRELSGGQRQRVAIGRSIVREPKVFLFDEPLSNLDAKMRVSMRAEISKLHKRLNTTIIYVTHDQTEAMTMGSKIVVMNNGQIMQVADPDTLYNKPDNLFCATFIGSPQMNIFENLYENGKVKSDFFNFQVNFNVKELKGVYIGVRPEDIYIDKETDTYIDGVVELAESLGDVIFLYINILGKNIVLKTTLHKRFQIGETYRVFFNRNKFHYFNMEDSKRIEPII</sequence>
<dbReference type="InterPro" id="IPR017871">
    <property type="entry name" value="ABC_transporter-like_CS"/>
</dbReference>
<dbReference type="InterPro" id="IPR003593">
    <property type="entry name" value="AAA+_ATPase"/>
</dbReference>
<dbReference type="InterPro" id="IPR013611">
    <property type="entry name" value="Transp-assoc_OB_typ2"/>
</dbReference>
<dbReference type="InterPro" id="IPR003439">
    <property type="entry name" value="ABC_transporter-like_ATP-bd"/>
</dbReference>
<dbReference type="SMART" id="SM00382">
    <property type="entry name" value="AAA"/>
    <property type="match status" value="1"/>
</dbReference>
<reference evidence="5" key="1">
    <citation type="journal article" date="2020" name="mSystems">
        <title>Genome- and Community-Level Interaction Insights into Carbon Utilization and Element Cycling Functions of Hydrothermarchaeota in Hydrothermal Sediment.</title>
        <authorList>
            <person name="Zhou Z."/>
            <person name="Liu Y."/>
            <person name="Xu W."/>
            <person name="Pan J."/>
            <person name="Luo Z.H."/>
            <person name="Li M."/>
        </authorList>
    </citation>
    <scope>NUCLEOTIDE SEQUENCE [LARGE SCALE GENOMIC DNA]</scope>
    <source>
        <strain evidence="5">SpSt-464</strain>
    </source>
</reference>
<evidence type="ECO:0000256" key="2">
    <source>
        <dbReference type="ARBA" id="ARBA00022741"/>
    </source>
</evidence>
<dbReference type="GO" id="GO:0016887">
    <property type="term" value="F:ATP hydrolysis activity"/>
    <property type="evidence" value="ECO:0007669"/>
    <property type="project" value="InterPro"/>
</dbReference>
<keyword evidence="3 5" id="KW-0067">ATP-binding</keyword>
<proteinExistence type="predicted"/>
<dbReference type="GO" id="GO:0008643">
    <property type="term" value="P:carbohydrate transport"/>
    <property type="evidence" value="ECO:0007669"/>
    <property type="project" value="InterPro"/>
</dbReference>
<dbReference type="InterPro" id="IPR047641">
    <property type="entry name" value="ABC_transpr_MalK/UgpC-like"/>
</dbReference>
<dbReference type="NCBIfam" id="NF008653">
    <property type="entry name" value="PRK11650.1"/>
    <property type="match status" value="1"/>
</dbReference>
<dbReference type="AlphaFoldDB" id="A0A7C3N870"/>
<accession>A0A7C3N870</accession>
<gene>
    <name evidence="5" type="primary">ugpC</name>
    <name evidence="5" type="ORF">ENS15_00810</name>
</gene>
<comment type="caution">
    <text evidence="5">The sequence shown here is derived from an EMBL/GenBank/DDBJ whole genome shotgun (WGS) entry which is preliminary data.</text>
</comment>
<dbReference type="GO" id="GO:0140359">
    <property type="term" value="F:ABC-type transporter activity"/>
    <property type="evidence" value="ECO:0007669"/>
    <property type="project" value="InterPro"/>
</dbReference>
<dbReference type="InterPro" id="IPR027417">
    <property type="entry name" value="P-loop_NTPase"/>
</dbReference>
<dbReference type="PROSITE" id="PS50893">
    <property type="entry name" value="ABC_TRANSPORTER_2"/>
    <property type="match status" value="1"/>
</dbReference>
<dbReference type="SUPFAM" id="SSF52540">
    <property type="entry name" value="P-loop containing nucleoside triphosphate hydrolases"/>
    <property type="match status" value="1"/>
</dbReference>